<name>A0A2Z3HSH6_9CAUL</name>
<comment type="similarity">
    <text evidence="2">Belongs to the drug/metabolite transporter (DMT) superfamily. 10 TMS drug/metabolite exporter (DME) (TC 2.A.7.3) family.</text>
</comment>
<evidence type="ECO:0000256" key="4">
    <source>
        <dbReference type="ARBA" id="ARBA00022989"/>
    </source>
</evidence>
<feature type="transmembrane region" description="Helical" evidence="6">
    <location>
        <begin position="199"/>
        <end position="218"/>
    </location>
</feature>
<comment type="subcellular location">
    <subcellularLocation>
        <location evidence="1">Membrane</location>
        <topology evidence="1">Multi-pass membrane protein</topology>
    </subcellularLocation>
</comment>
<feature type="transmembrane region" description="Helical" evidence="6">
    <location>
        <begin position="173"/>
        <end position="193"/>
    </location>
</feature>
<feature type="transmembrane region" description="Helical" evidence="6">
    <location>
        <begin position="255"/>
        <end position="273"/>
    </location>
</feature>
<dbReference type="AlphaFoldDB" id="A0A2Z3HSH6"/>
<evidence type="ECO:0000313" key="8">
    <source>
        <dbReference type="EMBL" id="AWM78787.1"/>
    </source>
</evidence>
<keyword evidence="4 6" id="KW-1133">Transmembrane helix</keyword>
<dbReference type="PANTHER" id="PTHR22911:SF6">
    <property type="entry name" value="SOLUTE CARRIER FAMILY 35 MEMBER G1"/>
    <property type="match status" value="1"/>
</dbReference>
<evidence type="ECO:0000256" key="3">
    <source>
        <dbReference type="ARBA" id="ARBA00022692"/>
    </source>
</evidence>
<sequence length="281" mass="29613">MLLRVLAMALMAVLAAIVKACAERGVPVLEIIFFRNAFAFIPVMLYIWRTSGFGVLRTRRPGAHLTRSAVGLTGMICGFTAVSLLPLTQSTAISFSAPLFMVALSALILKEPVGIHRWLAVAVGFVGVLIMVHPDPRQFVGVGVLFAIAAAVGSAGAMIAIREISRTEPGPTIVFYFTLAGTAAGLASLPFGWVMPSPGVLLLLIAAGLIGGTGQLLLTEAIRRAPVAVVAPFDYTQLVWAGLIGFLVWGETPAVLTLVGAMVVAASSTYILWREIGRSRA</sequence>
<dbReference type="SUPFAM" id="SSF103481">
    <property type="entry name" value="Multidrug resistance efflux transporter EmrE"/>
    <property type="match status" value="2"/>
</dbReference>
<evidence type="ECO:0000256" key="1">
    <source>
        <dbReference type="ARBA" id="ARBA00004141"/>
    </source>
</evidence>
<keyword evidence="5 6" id="KW-0472">Membrane</keyword>
<accession>A0A2Z3HSH6</accession>
<feature type="domain" description="EamA" evidence="7">
    <location>
        <begin position="2"/>
        <end position="132"/>
    </location>
</feature>
<feature type="transmembrane region" description="Helical" evidence="6">
    <location>
        <begin position="116"/>
        <end position="133"/>
    </location>
</feature>
<keyword evidence="3 6" id="KW-0812">Transmembrane</keyword>
<evidence type="ECO:0000256" key="5">
    <source>
        <dbReference type="ARBA" id="ARBA00023136"/>
    </source>
</evidence>
<evidence type="ECO:0000259" key="7">
    <source>
        <dbReference type="Pfam" id="PF00892"/>
    </source>
</evidence>
<dbReference type="Proteomes" id="UP000247763">
    <property type="component" value="Chromosome"/>
</dbReference>
<dbReference type="InterPro" id="IPR000620">
    <property type="entry name" value="EamA_dom"/>
</dbReference>
<reference evidence="9" key="1">
    <citation type="submission" date="2018-05" db="EMBL/GenBank/DDBJ databases">
        <title>Genome sequencing of Phenylobacterium sp. HYN0004.</title>
        <authorList>
            <person name="Yi H."/>
            <person name="Baek C."/>
        </authorList>
    </citation>
    <scope>NUCLEOTIDE SEQUENCE [LARGE SCALE GENOMIC DNA]</scope>
    <source>
        <strain evidence="9">HYN0004</strain>
    </source>
</reference>
<dbReference type="InterPro" id="IPR037185">
    <property type="entry name" value="EmrE-like"/>
</dbReference>
<feature type="transmembrane region" description="Helical" evidence="6">
    <location>
        <begin position="32"/>
        <end position="48"/>
    </location>
</feature>
<evidence type="ECO:0000256" key="2">
    <source>
        <dbReference type="ARBA" id="ARBA00009853"/>
    </source>
</evidence>
<dbReference type="EMBL" id="CP029479">
    <property type="protein sequence ID" value="AWM78787.1"/>
    <property type="molecule type" value="Genomic_DNA"/>
</dbReference>
<feature type="transmembrane region" description="Helical" evidence="6">
    <location>
        <begin position="92"/>
        <end position="109"/>
    </location>
</feature>
<evidence type="ECO:0000313" key="9">
    <source>
        <dbReference type="Proteomes" id="UP000247763"/>
    </source>
</evidence>
<dbReference type="Pfam" id="PF00892">
    <property type="entry name" value="EamA"/>
    <property type="match status" value="2"/>
</dbReference>
<dbReference type="PANTHER" id="PTHR22911">
    <property type="entry name" value="ACYL-MALONYL CONDENSING ENZYME-RELATED"/>
    <property type="match status" value="1"/>
</dbReference>
<dbReference type="OrthoDB" id="8478503at2"/>
<keyword evidence="9" id="KW-1185">Reference proteome</keyword>
<feature type="transmembrane region" description="Helical" evidence="6">
    <location>
        <begin position="139"/>
        <end position="161"/>
    </location>
</feature>
<protein>
    <submittedName>
        <fullName evidence="8">EamA/RhaT family transporter</fullName>
    </submittedName>
</protein>
<dbReference type="GO" id="GO:0016020">
    <property type="term" value="C:membrane"/>
    <property type="evidence" value="ECO:0007669"/>
    <property type="project" value="UniProtKB-SubCell"/>
</dbReference>
<feature type="transmembrane region" description="Helical" evidence="6">
    <location>
        <begin position="69"/>
        <end position="86"/>
    </location>
</feature>
<gene>
    <name evidence="8" type="ORF">HYN04_08290</name>
</gene>
<feature type="domain" description="EamA" evidence="7">
    <location>
        <begin position="143"/>
        <end position="271"/>
    </location>
</feature>
<evidence type="ECO:0000256" key="6">
    <source>
        <dbReference type="SAM" id="Phobius"/>
    </source>
</evidence>
<proteinExistence type="inferred from homology"/>
<feature type="transmembrane region" description="Helical" evidence="6">
    <location>
        <begin position="225"/>
        <end position="249"/>
    </location>
</feature>
<dbReference type="KEGG" id="phb:HYN04_08290"/>
<organism evidence="8 9">
    <name type="scientific">Phenylobacterium parvum</name>
    <dbReference type="NCBI Taxonomy" id="2201350"/>
    <lineage>
        <taxon>Bacteria</taxon>
        <taxon>Pseudomonadati</taxon>
        <taxon>Pseudomonadota</taxon>
        <taxon>Alphaproteobacteria</taxon>
        <taxon>Caulobacterales</taxon>
        <taxon>Caulobacteraceae</taxon>
        <taxon>Phenylobacterium</taxon>
    </lineage>
</organism>